<organism evidence="2 3">
    <name type="scientific">Nocardioides jiangsuensis</name>
    <dbReference type="NCBI Taxonomy" id="2866161"/>
    <lineage>
        <taxon>Bacteria</taxon>
        <taxon>Bacillati</taxon>
        <taxon>Actinomycetota</taxon>
        <taxon>Actinomycetes</taxon>
        <taxon>Propionibacteriales</taxon>
        <taxon>Nocardioidaceae</taxon>
        <taxon>Nocardioides</taxon>
    </lineage>
</organism>
<dbReference type="EMBL" id="JAIEZQ010000002">
    <property type="protein sequence ID" value="MBY9075034.1"/>
    <property type="molecule type" value="Genomic_DNA"/>
</dbReference>
<keyword evidence="1" id="KW-1133">Transmembrane helix</keyword>
<feature type="transmembrane region" description="Helical" evidence="1">
    <location>
        <begin position="282"/>
        <end position="302"/>
    </location>
</feature>
<feature type="transmembrane region" description="Helical" evidence="1">
    <location>
        <begin position="417"/>
        <end position="435"/>
    </location>
</feature>
<feature type="transmembrane region" description="Helical" evidence="1">
    <location>
        <begin position="31"/>
        <end position="50"/>
    </location>
</feature>
<sequence length="640" mass="67375">MPLSPLPAAERSVLAQSAATPSAGGAPGDQILVVAVFTAAVYAAILWVMVRERTGHRTLVGRAADATARLDGSPRWFALPLLVSVLGALSGAVGLYWDVSYHISFGRDEGPLANPSHYLIFLGLVAIFAGGALALALARDRLPRRTLALTPGWRVPVGPAIGTGVALFALLGFPLDDLWHRLFGQDVTEWGPTHVLMIGGTLMLPYTMLLTCAEARQAGPSRLRPLLEWVAILVLAAGPVAFLLEFAYGVPQFPLVNDPVVLTVATVGTFTLAMFRGARWVVSIWVAHAALQGGLVALNVAVFDALTPWPPSLLGGALVAAVLARRARPTLSYGAVAGGVMTLGMLGVEYLWTQATRPMPWPAELMPWAVLFAGLTGVGVGVVATWMHQRLTTVATAPATPTAAAATAPTSAHAGRWALLATVAVLAVFVVNVPAGEPRRGSVDVAVGEVRDGRAYLTVTADPRLVHDAYWFEALSWQGGGVVHGELEPTGPGVWRTDEPMPLAGDWKTLVRLHTPLHGLAAAPVYLPADPAIPAAEHPAVSGPRDLVAEQVVLRREERQDVPGWLWGAGYGVVGSLFLALFATVAAGYSFAGRRDGVRLPARLVPVAERLAPLVHRLAALAQKVAGLPRRLARTTGVGA</sequence>
<protein>
    <recommendedName>
        <fullName evidence="4">CPBP family intramembrane metalloprotease</fullName>
    </recommendedName>
</protein>
<keyword evidence="1" id="KW-0472">Membrane</keyword>
<evidence type="ECO:0000256" key="1">
    <source>
        <dbReference type="SAM" id="Phobius"/>
    </source>
</evidence>
<feature type="transmembrane region" description="Helical" evidence="1">
    <location>
        <begin position="117"/>
        <end position="137"/>
    </location>
</feature>
<feature type="transmembrane region" description="Helical" evidence="1">
    <location>
        <begin position="226"/>
        <end position="250"/>
    </location>
</feature>
<feature type="transmembrane region" description="Helical" evidence="1">
    <location>
        <begin position="256"/>
        <end position="275"/>
    </location>
</feature>
<gene>
    <name evidence="2" type="ORF">K1X13_09405</name>
</gene>
<name>A0ABS7RJ08_9ACTN</name>
<keyword evidence="1" id="KW-0812">Transmembrane</keyword>
<accession>A0ABS7RJ08</accession>
<feature type="transmembrane region" description="Helical" evidence="1">
    <location>
        <begin position="76"/>
        <end position="97"/>
    </location>
</feature>
<reference evidence="2 3" key="1">
    <citation type="submission" date="2021-08" db="EMBL/GenBank/DDBJ databases">
        <title>Nocardioides bacterium WL0053 sp. nov., isolated from the sediment.</title>
        <authorList>
            <person name="Wang L."/>
            <person name="Zhang D."/>
            <person name="Zhang A."/>
        </authorList>
    </citation>
    <scope>NUCLEOTIDE SEQUENCE [LARGE SCALE GENOMIC DNA]</scope>
    <source>
        <strain evidence="2 3">WL0053</strain>
    </source>
</reference>
<comment type="caution">
    <text evidence="2">The sequence shown here is derived from an EMBL/GenBank/DDBJ whole genome shotgun (WGS) entry which is preliminary data.</text>
</comment>
<dbReference type="RefSeq" id="WP_221024840.1">
    <property type="nucleotide sequence ID" value="NZ_JAIEZQ010000002.1"/>
</dbReference>
<feature type="transmembrane region" description="Helical" evidence="1">
    <location>
        <begin position="308"/>
        <end position="324"/>
    </location>
</feature>
<feature type="transmembrane region" description="Helical" evidence="1">
    <location>
        <begin position="365"/>
        <end position="386"/>
    </location>
</feature>
<keyword evidence="3" id="KW-1185">Reference proteome</keyword>
<feature type="transmembrane region" description="Helical" evidence="1">
    <location>
        <begin position="195"/>
        <end position="214"/>
    </location>
</feature>
<evidence type="ECO:0000313" key="3">
    <source>
        <dbReference type="Proteomes" id="UP000754710"/>
    </source>
</evidence>
<evidence type="ECO:0000313" key="2">
    <source>
        <dbReference type="EMBL" id="MBY9075034.1"/>
    </source>
</evidence>
<feature type="transmembrane region" description="Helical" evidence="1">
    <location>
        <begin position="157"/>
        <end position="175"/>
    </location>
</feature>
<evidence type="ECO:0008006" key="4">
    <source>
        <dbReference type="Google" id="ProtNLM"/>
    </source>
</evidence>
<feature type="transmembrane region" description="Helical" evidence="1">
    <location>
        <begin position="565"/>
        <end position="589"/>
    </location>
</feature>
<dbReference type="Proteomes" id="UP000754710">
    <property type="component" value="Unassembled WGS sequence"/>
</dbReference>
<proteinExistence type="predicted"/>
<feature type="transmembrane region" description="Helical" evidence="1">
    <location>
        <begin position="331"/>
        <end position="353"/>
    </location>
</feature>